<gene>
    <name evidence="3" type="ORF">NOO_LOCUS11245</name>
</gene>
<sequence length="88" mass="9825">MQFLYFSLLYLLHVTFGSISEGSIAMKNKSLDAKASMAIDIPPSRQTTHGGILGYYMEFNGTLAEVYEAVPYAQPPVGSLRFEVRLKF</sequence>
<evidence type="ECO:0000259" key="2">
    <source>
        <dbReference type="Pfam" id="PF00135"/>
    </source>
</evidence>
<evidence type="ECO:0000313" key="4">
    <source>
        <dbReference type="Proteomes" id="UP000271087"/>
    </source>
</evidence>
<evidence type="ECO:0000313" key="5">
    <source>
        <dbReference type="WBParaSite" id="nOo.2.0.1.t11245-RA"/>
    </source>
</evidence>
<protein>
    <submittedName>
        <fullName evidence="5">COesterase domain-containing protein</fullName>
    </submittedName>
</protein>
<name>A0A182ESX4_ONCOC</name>
<dbReference type="OrthoDB" id="19653at2759"/>
<feature type="domain" description="Carboxylesterase type B" evidence="2">
    <location>
        <begin position="43"/>
        <end position="83"/>
    </location>
</feature>
<reference evidence="5" key="1">
    <citation type="submission" date="2016-06" db="UniProtKB">
        <authorList>
            <consortium name="WormBaseParasite"/>
        </authorList>
    </citation>
    <scope>IDENTIFICATION</scope>
</reference>
<dbReference type="WBParaSite" id="nOo.2.0.1.t11245-RA">
    <property type="protein sequence ID" value="nOo.2.0.1.t11245-RA"/>
    <property type="gene ID" value="nOo.2.0.1.g11245"/>
</dbReference>
<dbReference type="STRING" id="42157.A0A182ESX4"/>
<proteinExistence type="predicted"/>
<dbReference type="InterPro" id="IPR002018">
    <property type="entry name" value="CarbesteraseB"/>
</dbReference>
<keyword evidence="4" id="KW-1185">Reference proteome</keyword>
<organism evidence="5">
    <name type="scientific">Onchocerca ochengi</name>
    <name type="common">Filarial nematode worm</name>
    <dbReference type="NCBI Taxonomy" id="42157"/>
    <lineage>
        <taxon>Eukaryota</taxon>
        <taxon>Metazoa</taxon>
        <taxon>Ecdysozoa</taxon>
        <taxon>Nematoda</taxon>
        <taxon>Chromadorea</taxon>
        <taxon>Rhabditida</taxon>
        <taxon>Spirurina</taxon>
        <taxon>Spiruromorpha</taxon>
        <taxon>Filarioidea</taxon>
        <taxon>Onchocercidae</taxon>
        <taxon>Onchocerca</taxon>
    </lineage>
</organism>
<dbReference type="Pfam" id="PF00135">
    <property type="entry name" value="COesterase"/>
    <property type="match status" value="1"/>
</dbReference>
<keyword evidence="1" id="KW-0732">Signal</keyword>
<dbReference type="EMBL" id="UYRW01007533">
    <property type="protein sequence ID" value="VDM95415.1"/>
    <property type="molecule type" value="Genomic_DNA"/>
</dbReference>
<accession>A0A182ESX4</accession>
<dbReference type="AlphaFoldDB" id="A0A182ESX4"/>
<dbReference type="InterPro" id="IPR029058">
    <property type="entry name" value="AB_hydrolase_fold"/>
</dbReference>
<dbReference type="Proteomes" id="UP000271087">
    <property type="component" value="Unassembled WGS sequence"/>
</dbReference>
<dbReference type="Gene3D" id="3.40.50.1820">
    <property type="entry name" value="alpha/beta hydrolase"/>
    <property type="match status" value="1"/>
</dbReference>
<evidence type="ECO:0000256" key="1">
    <source>
        <dbReference type="SAM" id="SignalP"/>
    </source>
</evidence>
<dbReference type="SUPFAM" id="SSF53474">
    <property type="entry name" value="alpha/beta-Hydrolases"/>
    <property type="match status" value="1"/>
</dbReference>
<feature type="chain" id="PRO_5043137641" evidence="1">
    <location>
        <begin position="18"/>
        <end position="88"/>
    </location>
</feature>
<feature type="signal peptide" evidence="1">
    <location>
        <begin position="1"/>
        <end position="17"/>
    </location>
</feature>
<evidence type="ECO:0000313" key="3">
    <source>
        <dbReference type="EMBL" id="VDM95415.1"/>
    </source>
</evidence>
<reference evidence="3 4" key="2">
    <citation type="submission" date="2018-08" db="EMBL/GenBank/DDBJ databases">
        <authorList>
            <person name="Laetsch R D."/>
            <person name="Stevens L."/>
            <person name="Kumar S."/>
            <person name="Blaxter L. M."/>
        </authorList>
    </citation>
    <scope>NUCLEOTIDE SEQUENCE [LARGE SCALE GENOMIC DNA]</scope>
</reference>